<dbReference type="Pfam" id="PF00171">
    <property type="entry name" value="Aldedh"/>
    <property type="match status" value="1"/>
</dbReference>
<reference evidence="6 7" key="1">
    <citation type="submission" date="2019-06" db="EMBL/GenBank/DDBJ databases">
        <title>Whole genome shotgun sequence of Pseudonocardia saturnea NBRC 14499.</title>
        <authorList>
            <person name="Hosoyama A."/>
            <person name="Uohara A."/>
            <person name="Ohji S."/>
            <person name="Ichikawa N."/>
        </authorList>
    </citation>
    <scope>NUCLEOTIDE SEQUENCE [LARGE SCALE GENOMIC DNA]</scope>
    <source>
        <strain evidence="6 7">NBRC 14499</strain>
    </source>
</reference>
<comment type="caution">
    <text evidence="6">The sequence shown here is derived from an EMBL/GenBank/DDBJ whole genome shotgun (WGS) entry which is preliminary data.</text>
</comment>
<dbReference type="EMBL" id="BJNH01000017">
    <property type="protein sequence ID" value="GEC24640.1"/>
    <property type="molecule type" value="Genomic_DNA"/>
</dbReference>
<evidence type="ECO:0000313" key="6">
    <source>
        <dbReference type="EMBL" id="GEC24640.1"/>
    </source>
</evidence>
<dbReference type="InterPro" id="IPR016160">
    <property type="entry name" value="Ald_DH_CS_CYS"/>
</dbReference>
<dbReference type="CDD" id="cd07138">
    <property type="entry name" value="ALDH_CddD_SSP0762"/>
    <property type="match status" value="1"/>
</dbReference>
<dbReference type="RefSeq" id="WP_085912810.1">
    <property type="nucleotide sequence ID" value="NZ_BJNH01000017.1"/>
</dbReference>
<evidence type="ECO:0000313" key="7">
    <source>
        <dbReference type="Proteomes" id="UP000320693"/>
    </source>
</evidence>
<proteinExistence type="inferred from homology"/>
<dbReference type="EC" id="1.2.1.3" evidence="3"/>
<dbReference type="PANTHER" id="PTHR42804">
    <property type="entry name" value="ALDEHYDE DEHYDROGENASE"/>
    <property type="match status" value="1"/>
</dbReference>
<gene>
    <name evidence="6" type="ORF">PSA01_16690</name>
</gene>
<comment type="similarity">
    <text evidence="1">Belongs to the aldehyde dehydrogenase family.</text>
</comment>
<dbReference type="InterPro" id="IPR015590">
    <property type="entry name" value="Aldehyde_DH_dom"/>
</dbReference>
<feature type="domain" description="Aldehyde dehydrogenase" evidence="5">
    <location>
        <begin position="17"/>
        <end position="472"/>
    </location>
</feature>
<evidence type="ECO:0000256" key="4">
    <source>
        <dbReference type="ARBA" id="ARBA00049194"/>
    </source>
</evidence>
<comment type="catalytic activity">
    <reaction evidence="4">
        <text>an aldehyde + NAD(+) + H2O = a carboxylate + NADH + 2 H(+)</text>
        <dbReference type="Rhea" id="RHEA:16185"/>
        <dbReference type="ChEBI" id="CHEBI:15377"/>
        <dbReference type="ChEBI" id="CHEBI:15378"/>
        <dbReference type="ChEBI" id="CHEBI:17478"/>
        <dbReference type="ChEBI" id="CHEBI:29067"/>
        <dbReference type="ChEBI" id="CHEBI:57540"/>
        <dbReference type="ChEBI" id="CHEBI:57945"/>
        <dbReference type="EC" id="1.2.1.3"/>
    </reaction>
</comment>
<accession>A0ABQ0RVD9</accession>
<dbReference type="Gene3D" id="3.40.605.10">
    <property type="entry name" value="Aldehyde Dehydrogenase, Chain A, domain 1"/>
    <property type="match status" value="1"/>
</dbReference>
<dbReference type="InterPro" id="IPR016161">
    <property type="entry name" value="Ald_DH/histidinol_DH"/>
</dbReference>
<evidence type="ECO:0000256" key="2">
    <source>
        <dbReference type="ARBA" id="ARBA00023002"/>
    </source>
</evidence>
<dbReference type="InterPro" id="IPR016162">
    <property type="entry name" value="Ald_DH_N"/>
</dbReference>
<dbReference type="Proteomes" id="UP000320693">
    <property type="component" value="Unassembled WGS sequence"/>
</dbReference>
<evidence type="ECO:0000259" key="5">
    <source>
        <dbReference type="Pfam" id="PF00171"/>
    </source>
</evidence>
<dbReference type="PANTHER" id="PTHR42804:SF1">
    <property type="entry name" value="ALDEHYDE DEHYDROGENASE-RELATED"/>
    <property type="match status" value="1"/>
</dbReference>
<dbReference type="InterPro" id="IPR016163">
    <property type="entry name" value="Ald_DH_C"/>
</dbReference>
<sequence>MSRSADRAGLQFVGGHWIASTGTGTVAVENPATTEVLTRVCRGTPDDVDAAVAAAAAAAPMWAATALDERIAVVRRAAALLEERAEEIARTVTAEVGTPLEVSRAVQVGRPIQVLRALVDAAPLVRWIEQIDAALVVRGPLGVVAAVTPWNVPLHQSVAKIGAALLAGCTVVHKPSEVAPSSAYALADALAEAGLPAGAHNVITGLGETVGEALACHPGIDGISFTGSTAVGRRIGAVAAQNITRVALELGGKGPSIVLRGADVAAAAVATAARCFTNSGQICAALSRLIVPREELAVAEQALSAHVGRQRLGDPLDPATTLGPLVSGAQRARVRTLIEAAVGDGARVVAGGPDAIVPETGYFVAPTVLSDVHPAMPIARTEVFGPVLCVLPYETEDEAVEIADDSEYGLVGAVFGADDEHAAMVASRLRLGMVGVNGGRLDVRAPFGGHRRSGIGREFGVHGIEEFLETTTMNFAAADRIVRPAV</sequence>
<name>A0ABQ0RVD9_9PSEU</name>
<evidence type="ECO:0000256" key="1">
    <source>
        <dbReference type="ARBA" id="ARBA00009986"/>
    </source>
</evidence>
<protein>
    <recommendedName>
        <fullName evidence="3">aldehyde dehydrogenase (NAD(+))</fullName>
        <ecNumber evidence="3">1.2.1.3</ecNumber>
    </recommendedName>
</protein>
<organism evidence="6 7">
    <name type="scientific">Pseudonocardia saturnea</name>
    <dbReference type="NCBI Taxonomy" id="33909"/>
    <lineage>
        <taxon>Bacteria</taxon>
        <taxon>Bacillati</taxon>
        <taxon>Actinomycetota</taxon>
        <taxon>Actinomycetes</taxon>
        <taxon>Pseudonocardiales</taxon>
        <taxon>Pseudonocardiaceae</taxon>
        <taxon>Pseudonocardia</taxon>
    </lineage>
</organism>
<dbReference type="PROSITE" id="PS00070">
    <property type="entry name" value="ALDEHYDE_DEHYDR_CYS"/>
    <property type="match status" value="1"/>
</dbReference>
<dbReference type="Gene3D" id="3.40.309.10">
    <property type="entry name" value="Aldehyde Dehydrogenase, Chain A, domain 2"/>
    <property type="match status" value="1"/>
</dbReference>
<keyword evidence="2" id="KW-0560">Oxidoreductase</keyword>
<dbReference type="SUPFAM" id="SSF53720">
    <property type="entry name" value="ALDH-like"/>
    <property type="match status" value="1"/>
</dbReference>
<evidence type="ECO:0000256" key="3">
    <source>
        <dbReference type="ARBA" id="ARBA00024226"/>
    </source>
</evidence>
<keyword evidence="7" id="KW-1185">Reference proteome</keyword>